<organism evidence="18 19">
    <name type="scientific">Candidatus Colwellbacteria bacterium RIFCSPLOWO2_02_FULL_45_11</name>
    <dbReference type="NCBI Taxonomy" id="1797692"/>
    <lineage>
        <taxon>Bacteria</taxon>
        <taxon>Candidatus Colwelliibacteriota</taxon>
    </lineage>
</organism>
<evidence type="ECO:0000256" key="12">
    <source>
        <dbReference type="ARBA" id="ARBA00022917"/>
    </source>
</evidence>
<comment type="subcellular location">
    <subcellularLocation>
        <location evidence="2">Cytoplasm</location>
    </subcellularLocation>
</comment>
<dbReference type="GO" id="GO:0006431">
    <property type="term" value="P:methionyl-tRNA aminoacylation"/>
    <property type="evidence" value="ECO:0007669"/>
    <property type="project" value="InterPro"/>
</dbReference>
<evidence type="ECO:0000256" key="4">
    <source>
        <dbReference type="ARBA" id="ARBA00012838"/>
    </source>
</evidence>
<keyword evidence="11 16" id="KW-0694">RNA-binding</keyword>
<evidence type="ECO:0000256" key="2">
    <source>
        <dbReference type="ARBA" id="ARBA00004496"/>
    </source>
</evidence>
<dbReference type="EC" id="6.1.1.10" evidence="4"/>
<evidence type="ECO:0000256" key="7">
    <source>
        <dbReference type="ARBA" id="ARBA00022555"/>
    </source>
</evidence>
<dbReference type="EMBL" id="MHJA01000017">
    <property type="protein sequence ID" value="OGY61062.1"/>
    <property type="molecule type" value="Genomic_DNA"/>
</dbReference>
<dbReference type="InterPro" id="IPR002547">
    <property type="entry name" value="tRNA-bd_dom"/>
</dbReference>
<sequence length="118" mass="13220">MISFEDFKKLDIRIGKIISAERIPDADKLLKLVFDIGDHERQARLDSDEPSTRQVIAGIAEYYNPEDLIGKEMPVLVNLEPRKLRGFDSNGMILAVGADDKPVLLYPEEEVPPGSVVK</sequence>
<dbReference type="Gene3D" id="2.40.50.140">
    <property type="entry name" value="Nucleic acid-binding proteins"/>
    <property type="match status" value="1"/>
</dbReference>
<proteinExistence type="predicted"/>
<dbReference type="GO" id="GO:0004825">
    <property type="term" value="F:methionine-tRNA ligase activity"/>
    <property type="evidence" value="ECO:0007669"/>
    <property type="project" value="UniProtKB-EC"/>
</dbReference>
<keyword evidence="10" id="KW-0067">ATP-binding</keyword>
<evidence type="ECO:0000256" key="15">
    <source>
        <dbReference type="ARBA" id="ARBA00047364"/>
    </source>
</evidence>
<dbReference type="Proteomes" id="UP000176544">
    <property type="component" value="Unassembled WGS sequence"/>
</dbReference>
<feature type="domain" description="TRNA-binding" evidence="17">
    <location>
        <begin position="6"/>
        <end position="118"/>
    </location>
</feature>
<comment type="function">
    <text evidence="1">Is required not only for elongation of protein synthesis but also for the initiation of all mRNA translation through initiator tRNA(fMet) aminoacylation.</text>
</comment>
<evidence type="ECO:0000256" key="6">
    <source>
        <dbReference type="ARBA" id="ARBA00022490"/>
    </source>
</evidence>
<dbReference type="InterPro" id="IPR004495">
    <property type="entry name" value="Met-tRNA-synth_bsu_C"/>
</dbReference>
<evidence type="ECO:0000256" key="13">
    <source>
        <dbReference type="ARBA" id="ARBA00023146"/>
    </source>
</evidence>
<accession>A0A1G1Z8V0</accession>
<name>A0A1G1Z8V0_9BACT</name>
<dbReference type="InterPro" id="IPR012340">
    <property type="entry name" value="NA-bd_OB-fold"/>
</dbReference>
<dbReference type="PANTHER" id="PTHR11586">
    <property type="entry name" value="TRNA-AMINOACYLATION COFACTOR ARC1 FAMILY MEMBER"/>
    <property type="match status" value="1"/>
</dbReference>
<dbReference type="GO" id="GO:0005737">
    <property type="term" value="C:cytoplasm"/>
    <property type="evidence" value="ECO:0007669"/>
    <property type="project" value="UniProtKB-SubCell"/>
</dbReference>
<evidence type="ECO:0000313" key="19">
    <source>
        <dbReference type="Proteomes" id="UP000176544"/>
    </source>
</evidence>
<keyword evidence="8" id="KW-0436">Ligase</keyword>
<comment type="caution">
    <text evidence="18">The sequence shown here is derived from an EMBL/GenBank/DDBJ whole genome shotgun (WGS) entry which is preliminary data.</text>
</comment>
<keyword evidence="13" id="KW-0030">Aminoacyl-tRNA synthetase</keyword>
<gene>
    <name evidence="18" type="ORF">A3I33_00320</name>
</gene>
<evidence type="ECO:0000256" key="3">
    <source>
        <dbReference type="ARBA" id="ARBA00011738"/>
    </source>
</evidence>
<reference evidence="18 19" key="1">
    <citation type="journal article" date="2016" name="Nat. Commun.">
        <title>Thousands of microbial genomes shed light on interconnected biogeochemical processes in an aquifer system.</title>
        <authorList>
            <person name="Anantharaman K."/>
            <person name="Brown C.T."/>
            <person name="Hug L.A."/>
            <person name="Sharon I."/>
            <person name="Castelle C.J."/>
            <person name="Probst A.J."/>
            <person name="Thomas B.C."/>
            <person name="Singh A."/>
            <person name="Wilkins M.J."/>
            <person name="Karaoz U."/>
            <person name="Brodie E.L."/>
            <person name="Williams K.H."/>
            <person name="Hubbard S.S."/>
            <person name="Banfield J.F."/>
        </authorList>
    </citation>
    <scope>NUCLEOTIDE SEQUENCE [LARGE SCALE GENOMIC DNA]</scope>
</reference>
<dbReference type="SUPFAM" id="SSF50249">
    <property type="entry name" value="Nucleic acid-binding proteins"/>
    <property type="match status" value="1"/>
</dbReference>
<keyword evidence="12" id="KW-0648">Protein biosynthesis</keyword>
<evidence type="ECO:0000256" key="10">
    <source>
        <dbReference type="ARBA" id="ARBA00022840"/>
    </source>
</evidence>
<dbReference type="PROSITE" id="PS50886">
    <property type="entry name" value="TRBD"/>
    <property type="match status" value="1"/>
</dbReference>
<dbReference type="STRING" id="1797692.A3I33_00320"/>
<evidence type="ECO:0000256" key="14">
    <source>
        <dbReference type="ARBA" id="ARBA00030904"/>
    </source>
</evidence>
<keyword evidence="6" id="KW-0963">Cytoplasm</keyword>
<evidence type="ECO:0000256" key="1">
    <source>
        <dbReference type="ARBA" id="ARBA00003314"/>
    </source>
</evidence>
<evidence type="ECO:0000256" key="8">
    <source>
        <dbReference type="ARBA" id="ARBA00022598"/>
    </source>
</evidence>
<dbReference type="CDD" id="cd02800">
    <property type="entry name" value="tRNA_bind_EcMetRS_like"/>
    <property type="match status" value="1"/>
</dbReference>
<evidence type="ECO:0000259" key="17">
    <source>
        <dbReference type="PROSITE" id="PS50886"/>
    </source>
</evidence>
<dbReference type="Pfam" id="PF01588">
    <property type="entry name" value="tRNA_bind"/>
    <property type="match status" value="1"/>
</dbReference>
<keyword evidence="7 16" id="KW-0820">tRNA-binding</keyword>
<keyword evidence="9" id="KW-0547">Nucleotide-binding</keyword>
<protein>
    <recommendedName>
        <fullName evidence="5">Methionine--tRNA ligase</fullName>
        <ecNumber evidence="4">6.1.1.10</ecNumber>
    </recommendedName>
    <alternativeName>
        <fullName evidence="14">Methionyl-tRNA synthetase</fullName>
    </alternativeName>
</protein>
<evidence type="ECO:0000256" key="5">
    <source>
        <dbReference type="ARBA" id="ARBA00018753"/>
    </source>
</evidence>
<dbReference type="InterPro" id="IPR051270">
    <property type="entry name" value="Tyrosine-tRNA_ligase_regulator"/>
</dbReference>
<evidence type="ECO:0000256" key="9">
    <source>
        <dbReference type="ARBA" id="ARBA00022741"/>
    </source>
</evidence>
<dbReference type="PANTHER" id="PTHR11586:SF37">
    <property type="entry name" value="TRNA-BINDING DOMAIN-CONTAINING PROTEIN"/>
    <property type="match status" value="1"/>
</dbReference>
<comment type="subunit">
    <text evidence="3">Homodimer.</text>
</comment>
<dbReference type="FunFam" id="2.40.50.140:FF:000042">
    <property type="entry name" value="Methionine--tRNA ligase"/>
    <property type="match status" value="1"/>
</dbReference>
<evidence type="ECO:0000256" key="11">
    <source>
        <dbReference type="ARBA" id="ARBA00022884"/>
    </source>
</evidence>
<dbReference type="AlphaFoldDB" id="A0A1G1Z8V0"/>
<dbReference type="GO" id="GO:0000049">
    <property type="term" value="F:tRNA binding"/>
    <property type="evidence" value="ECO:0007669"/>
    <property type="project" value="UniProtKB-UniRule"/>
</dbReference>
<comment type="catalytic activity">
    <reaction evidence="15">
        <text>tRNA(Met) + L-methionine + ATP = L-methionyl-tRNA(Met) + AMP + diphosphate</text>
        <dbReference type="Rhea" id="RHEA:13481"/>
        <dbReference type="Rhea" id="RHEA-COMP:9667"/>
        <dbReference type="Rhea" id="RHEA-COMP:9698"/>
        <dbReference type="ChEBI" id="CHEBI:30616"/>
        <dbReference type="ChEBI" id="CHEBI:33019"/>
        <dbReference type="ChEBI" id="CHEBI:57844"/>
        <dbReference type="ChEBI" id="CHEBI:78442"/>
        <dbReference type="ChEBI" id="CHEBI:78530"/>
        <dbReference type="ChEBI" id="CHEBI:456215"/>
        <dbReference type="EC" id="6.1.1.10"/>
    </reaction>
</comment>
<evidence type="ECO:0000256" key="16">
    <source>
        <dbReference type="PROSITE-ProRule" id="PRU00209"/>
    </source>
</evidence>
<evidence type="ECO:0000313" key="18">
    <source>
        <dbReference type="EMBL" id="OGY61062.1"/>
    </source>
</evidence>
<dbReference type="GO" id="GO:0005524">
    <property type="term" value="F:ATP binding"/>
    <property type="evidence" value="ECO:0007669"/>
    <property type="project" value="UniProtKB-KW"/>
</dbReference>